<dbReference type="Gene3D" id="4.10.60.10">
    <property type="entry name" value="Zinc finger, CCHC-type"/>
    <property type="match status" value="1"/>
</dbReference>
<evidence type="ECO:0000256" key="4">
    <source>
        <dbReference type="PROSITE-ProRule" id="PRU00047"/>
    </source>
</evidence>
<feature type="region of interest" description="Disordered" evidence="5">
    <location>
        <begin position="431"/>
        <end position="463"/>
    </location>
</feature>
<dbReference type="EMBL" id="MN125876">
    <property type="protein sequence ID" value="QDO16343.1"/>
    <property type="molecule type" value="mRNA"/>
</dbReference>
<dbReference type="GO" id="GO:0016853">
    <property type="term" value="F:isomerase activity"/>
    <property type="evidence" value="ECO:0007669"/>
    <property type="project" value="UniProtKB-KW"/>
</dbReference>
<keyword evidence="2 4" id="KW-0863">Zinc-finger</keyword>
<evidence type="ECO:0000256" key="2">
    <source>
        <dbReference type="ARBA" id="ARBA00022771"/>
    </source>
</evidence>
<feature type="compositionally biased region" description="Basic residues" evidence="5">
    <location>
        <begin position="676"/>
        <end position="695"/>
    </location>
</feature>
<keyword evidence="3" id="KW-0862">Zinc</keyword>
<proteinExistence type="evidence at transcript level"/>
<dbReference type="AlphaFoldDB" id="A0A516AGA0"/>
<feature type="domain" description="CCHC-type" evidence="6">
    <location>
        <begin position="651"/>
        <end position="666"/>
    </location>
</feature>
<feature type="compositionally biased region" description="Low complexity" evidence="5">
    <location>
        <begin position="431"/>
        <end position="454"/>
    </location>
</feature>
<dbReference type="Pfam" id="PF06839">
    <property type="entry name" value="Zn_ribbon_GRF"/>
    <property type="match status" value="3"/>
</dbReference>
<evidence type="ECO:0000259" key="7">
    <source>
        <dbReference type="PROSITE" id="PS51999"/>
    </source>
</evidence>
<dbReference type="PROSITE" id="PS51999">
    <property type="entry name" value="ZF_GRF"/>
    <property type="match status" value="3"/>
</dbReference>
<dbReference type="PROSITE" id="PS50158">
    <property type="entry name" value="ZF_CCHC"/>
    <property type="match status" value="1"/>
</dbReference>
<feature type="domain" description="GRF-type" evidence="7">
    <location>
        <begin position="578"/>
        <end position="617"/>
    </location>
</feature>
<evidence type="ECO:0000256" key="1">
    <source>
        <dbReference type="ARBA" id="ARBA00022723"/>
    </source>
</evidence>
<feature type="compositionally biased region" description="Gly residues" evidence="5">
    <location>
        <begin position="713"/>
        <end position="725"/>
    </location>
</feature>
<evidence type="ECO:0000313" key="8">
    <source>
        <dbReference type="EMBL" id="QDO16343.1"/>
    </source>
</evidence>
<protein>
    <submittedName>
        <fullName evidence="8">DNA topoisomerase 3-alpha</fullName>
    </submittedName>
</protein>
<accession>A0A516AGA0</accession>
<evidence type="ECO:0000256" key="5">
    <source>
        <dbReference type="SAM" id="MobiDB-lite"/>
    </source>
</evidence>
<feature type="region of interest" description="Disordered" evidence="5">
    <location>
        <begin position="663"/>
        <end position="731"/>
    </location>
</feature>
<evidence type="ECO:0000259" key="6">
    <source>
        <dbReference type="PROSITE" id="PS50158"/>
    </source>
</evidence>
<dbReference type="InterPro" id="IPR036875">
    <property type="entry name" value="Znf_CCHC_sf"/>
</dbReference>
<dbReference type="PANTHER" id="PTHR33680:SF1">
    <property type="entry name" value="OS05G0489500 PROTEIN"/>
    <property type="match status" value="1"/>
</dbReference>
<name>A0A516AGA0_LINPO</name>
<feature type="domain" description="GRF-type" evidence="7">
    <location>
        <begin position="528"/>
        <end position="570"/>
    </location>
</feature>
<sequence length="731" mass="70836">MSWGGSDSYAPGASGFVPCGAARGFDGGFGGMSAPGCAGPCSMSPGHGATATLAGGPDAGIHASTQHGGLGGAFCSSGGAAVTGGAACSPYDTAGTRTEWLGGPSRAAFGISDGGATAGGVAGGPYGSAGAAASGPGSATFGYGHVAAGRPSLGMGTGVGAPMGGFGYCAAASGGANGSPGNSSAGNAAATAPLPGQGYDGGKSFVASPVASQAKSGSPRSQPVVGVGSPRGGLGDGCAGGVQPSVGMWQPERGTGSGAFDGTGQFGGGGSMPSGGEHLGNVVSPGNDFGRQQPGTAANPYGSGCGVQPAAGHASHMYGGPSYGGNLSATGMMQPNGNFHGGHFGASGQPLYGNAHLFGSRPAGDVSQSVGGSVVGGGGQPLDFSTSLSGSPAPGACGHVWPGSAMPAAAQPQPGFPPTFSYGSPYQVGVPPLGGSVPPGPQQHLAPGAALAPGVPEGDPQAPNCACGQPSLVLTVRKEGPNMGRVFFKCSKPQGEQCSYFQWADEPPRPASGSGPANPGQDTAGPACLCGHPSVTLTVRKEGPNTGRMFYKCPMPQGEQCGFFQWADEAPKQPGPPCQCGIPSAQRTVTKEGPNNGRPFMVCAKRACDFFQWGDEDPAAQGRPRGPPVASPARAGGCGGGGGGNRAMDTCYKCQGTGHWAQDCPNEPAVDAGGGGRKRGRGKGGGRGRGRRGRGRGADAEDADGGLDFAGFPGSGGFGSGGFDGGRFEPY</sequence>
<keyword evidence="1" id="KW-0479">Metal-binding</keyword>
<dbReference type="GO" id="GO:0008270">
    <property type="term" value="F:zinc ion binding"/>
    <property type="evidence" value="ECO:0007669"/>
    <property type="project" value="UniProtKB-KW"/>
</dbReference>
<dbReference type="SUPFAM" id="SSF57756">
    <property type="entry name" value="Retrovirus zinc finger-like domains"/>
    <property type="match status" value="1"/>
</dbReference>
<keyword evidence="8" id="KW-0413">Isomerase</keyword>
<feature type="domain" description="GRF-type" evidence="7">
    <location>
        <begin position="465"/>
        <end position="507"/>
    </location>
</feature>
<evidence type="ECO:0000256" key="3">
    <source>
        <dbReference type="ARBA" id="ARBA00022833"/>
    </source>
</evidence>
<dbReference type="InterPro" id="IPR001878">
    <property type="entry name" value="Znf_CCHC"/>
</dbReference>
<dbReference type="GO" id="GO:0003676">
    <property type="term" value="F:nucleic acid binding"/>
    <property type="evidence" value="ECO:0007669"/>
    <property type="project" value="InterPro"/>
</dbReference>
<dbReference type="InterPro" id="IPR010666">
    <property type="entry name" value="Znf_GRF"/>
</dbReference>
<dbReference type="SMART" id="SM00343">
    <property type="entry name" value="ZnF_C2HC"/>
    <property type="match status" value="1"/>
</dbReference>
<reference evidence="8" key="1">
    <citation type="journal article" date="2019" name="Microorganisms">
        <title>DNA Damage Response Pathways in Dinoflagellates.</title>
        <authorList>
            <person name="Li C."/>
            <person name="Wong J."/>
        </authorList>
    </citation>
    <scope>NUCLEOTIDE SEQUENCE</scope>
</reference>
<dbReference type="Pfam" id="PF00098">
    <property type="entry name" value="zf-CCHC"/>
    <property type="match status" value="1"/>
</dbReference>
<organism evidence="8">
    <name type="scientific">Lingulaulax polyedra</name>
    <name type="common">Dinoflagellate</name>
    <name type="synonym">Lingulodinium polyedra</name>
    <dbReference type="NCBI Taxonomy" id="160621"/>
    <lineage>
        <taxon>Eukaryota</taxon>
        <taxon>Sar</taxon>
        <taxon>Alveolata</taxon>
        <taxon>Dinophyceae</taxon>
        <taxon>Gonyaulacales</taxon>
        <taxon>Lingulodiniaceae</taxon>
        <taxon>Lingulaulax</taxon>
    </lineage>
</organism>
<feature type="region of interest" description="Disordered" evidence="5">
    <location>
        <begin position="503"/>
        <end position="524"/>
    </location>
</feature>
<feature type="region of interest" description="Disordered" evidence="5">
    <location>
        <begin position="616"/>
        <end position="640"/>
    </location>
</feature>
<dbReference type="PANTHER" id="PTHR33680">
    <property type="entry name" value="OS07G0190500 PROTEIN"/>
    <property type="match status" value="1"/>
</dbReference>